<dbReference type="SUPFAM" id="SSF49599">
    <property type="entry name" value="TRAF domain-like"/>
    <property type="match status" value="1"/>
</dbReference>
<dbReference type="EMBL" id="BMAO01009070">
    <property type="protein sequence ID" value="GFR28487.1"/>
    <property type="molecule type" value="Genomic_DNA"/>
</dbReference>
<dbReference type="InterPro" id="IPR008974">
    <property type="entry name" value="TRAF-like"/>
</dbReference>
<comment type="caution">
    <text evidence="1">The sequence shown here is derived from an EMBL/GenBank/DDBJ whole genome shotgun (WGS) entry which is preliminary data.</text>
</comment>
<dbReference type="AlphaFoldDB" id="A0A8X6HQU2"/>
<keyword evidence="2" id="KW-1185">Reference proteome</keyword>
<evidence type="ECO:0000313" key="1">
    <source>
        <dbReference type="EMBL" id="GFR28487.1"/>
    </source>
</evidence>
<name>A0A8X6HQU2_TRICU</name>
<accession>A0A8X6HQU2</accession>
<evidence type="ECO:0000313" key="2">
    <source>
        <dbReference type="Proteomes" id="UP000887116"/>
    </source>
</evidence>
<dbReference type="Proteomes" id="UP000887116">
    <property type="component" value="Unassembled WGS sequence"/>
</dbReference>
<dbReference type="Gene3D" id="2.60.210.10">
    <property type="entry name" value="Apoptosis, Tumor Necrosis Factor Receptor Associated Protein 2, Chain A"/>
    <property type="match status" value="1"/>
</dbReference>
<reference evidence="1" key="1">
    <citation type="submission" date="2020-07" db="EMBL/GenBank/DDBJ databases">
        <title>Multicomponent nature underlies the extraordinary mechanical properties of spider dragline silk.</title>
        <authorList>
            <person name="Kono N."/>
            <person name="Nakamura H."/>
            <person name="Mori M."/>
            <person name="Yoshida Y."/>
            <person name="Ohtoshi R."/>
            <person name="Malay A.D."/>
            <person name="Moran D.A.P."/>
            <person name="Tomita M."/>
            <person name="Numata K."/>
            <person name="Arakawa K."/>
        </authorList>
    </citation>
    <scope>NUCLEOTIDE SEQUENCE</scope>
</reference>
<dbReference type="OrthoDB" id="10587990at2759"/>
<organism evidence="1 2">
    <name type="scientific">Trichonephila clavata</name>
    <name type="common">Joro spider</name>
    <name type="synonym">Nephila clavata</name>
    <dbReference type="NCBI Taxonomy" id="2740835"/>
    <lineage>
        <taxon>Eukaryota</taxon>
        <taxon>Metazoa</taxon>
        <taxon>Ecdysozoa</taxon>
        <taxon>Arthropoda</taxon>
        <taxon>Chelicerata</taxon>
        <taxon>Arachnida</taxon>
        <taxon>Araneae</taxon>
        <taxon>Araneomorphae</taxon>
        <taxon>Entelegynae</taxon>
        <taxon>Araneoidea</taxon>
        <taxon>Nephilidae</taxon>
        <taxon>Trichonephila</taxon>
    </lineage>
</organism>
<sequence>MAYDKDSDSETWTTFFWNMENYTFVCGENLGFIDSPTFEANSIEDFSWNICLHSNGYIEENFVYLEGNSLSGWGDFAVEYDVAILAEDGSVLKISGRKRRIVWKGTIVSYLTNHQKIYR</sequence>
<protein>
    <submittedName>
        <fullName evidence="1">Uncharacterized protein</fullName>
    </submittedName>
</protein>
<gene>
    <name evidence="1" type="ORF">TNCT_211861</name>
</gene>
<proteinExistence type="predicted"/>